<evidence type="ECO:0000313" key="2">
    <source>
        <dbReference type="Proteomes" id="UP001148018"/>
    </source>
</evidence>
<feature type="non-terminal residue" evidence="1">
    <location>
        <position position="90"/>
    </location>
</feature>
<dbReference type="Proteomes" id="UP001148018">
    <property type="component" value="Unassembled WGS sequence"/>
</dbReference>
<protein>
    <recommendedName>
        <fullName evidence="3">Dystrophin</fullName>
    </recommendedName>
</protein>
<accession>A0A9Q0I5B4</accession>
<dbReference type="AlphaFoldDB" id="A0A9Q0I5B4"/>
<keyword evidence="2" id="KW-1185">Reference proteome</keyword>
<proteinExistence type="predicted"/>
<dbReference type="OrthoDB" id="8895320at2759"/>
<dbReference type="EMBL" id="JANIIK010000119">
    <property type="protein sequence ID" value="KAJ3584156.1"/>
    <property type="molecule type" value="Genomic_DNA"/>
</dbReference>
<gene>
    <name evidence="1" type="ORF">NHX12_014652</name>
</gene>
<organism evidence="1 2">
    <name type="scientific">Muraenolepis orangiensis</name>
    <name type="common">Patagonian moray cod</name>
    <dbReference type="NCBI Taxonomy" id="630683"/>
    <lineage>
        <taxon>Eukaryota</taxon>
        <taxon>Metazoa</taxon>
        <taxon>Chordata</taxon>
        <taxon>Craniata</taxon>
        <taxon>Vertebrata</taxon>
        <taxon>Euteleostomi</taxon>
        <taxon>Actinopterygii</taxon>
        <taxon>Neopterygii</taxon>
        <taxon>Teleostei</taxon>
        <taxon>Neoteleostei</taxon>
        <taxon>Acanthomorphata</taxon>
        <taxon>Zeiogadaria</taxon>
        <taxon>Gadariae</taxon>
        <taxon>Gadiformes</taxon>
        <taxon>Muraenolepidoidei</taxon>
        <taxon>Muraenolepididae</taxon>
        <taxon>Muraenolepis</taxon>
    </lineage>
</organism>
<feature type="non-terminal residue" evidence="1">
    <location>
        <position position="1"/>
    </location>
</feature>
<evidence type="ECO:0000313" key="1">
    <source>
        <dbReference type="EMBL" id="KAJ3584156.1"/>
    </source>
</evidence>
<reference evidence="1" key="1">
    <citation type="submission" date="2022-07" db="EMBL/GenBank/DDBJ databases">
        <title>Chromosome-level genome of Muraenolepis orangiensis.</title>
        <authorList>
            <person name="Kim J."/>
        </authorList>
    </citation>
    <scope>NUCLEOTIDE SEQUENCE</scope>
    <source>
        <strain evidence="1">KU_S4_2022</strain>
        <tissue evidence="1">Muscle</tissue>
    </source>
</reference>
<name>A0A9Q0I5B4_9TELE</name>
<sequence length="90" mass="10271">ELQEEVEGQAELYHSLDENGQRMVTSLGEAGETGEELLNWLRVKGQQLEKEPPLFRKDLRTKDPVVNRALGDVKVFLSELPRDTPSPEQR</sequence>
<comment type="caution">
    <text evidence="1">The sequence shown here is derived from an EMBL/GenBank/DDBJ whole genome shotgun (WGS) entry which is preliminary data.</text>
</comment>
<evidence type="ECO:0008006" key="3">
    <source>
        <dbReference type="Google" id="ProtNLM"/>
    </source>
</evidence>